<dbReference type="STRING" id="1925591.BI308_04800"/>
<dbReference type="Gene3D" id="3.20.20.70">
    <property type="entry name" value="Aldolase class I"/>
    <property type="match status" value="1"/>
</dbReference>
<dbReference type="InterPro" id="IPR013785">
    <property type="entry name" value="Aldolase_TIM"/>
</dbReference>
<comment type="caution">
    <text evidence="6">The sequence shown here is derived from an EMBL/GenBank/DDBJ whole genome shotgun (WGS) entry which is preliminary data.</text>
</comment>
<dbReference type="InterPro" id="IPR000887">
    <property type="entry name" value="Aldlse_KDPG_KHG"/>
</dbReference>
<keyword evidence="7" id="KW-1185">Reference proteome</keyword>
<keyword evidence="5" id="KW-0119">Carbohydrate metabolism</keyword>
<evidence type="ECO:0000256" key="5">
    <source>
        <dbReference type="ARBA" id="ARBA00023277"/>
    </source>
</evidence>
<dbReference type="GO" id="GO:0016829">
    <property type="term" value="F:lyase activity"/>
    <property type="evidence" value="ECO:0007669"/>
    <property type="project" value="UniProtKB-KW"/>
</dbReference>
<dbReference type="SUPFAM" id="SSF51569">
    <property type="entry name" value="Aldolase"/>
    <property type="match status" value="1"/>
</dbReference>
<comment type="similarity">
    <text evidence="2">Belongs to the KHG/KDPG aldolase family.</text>
</comment>
<accession>A0A1L9QVN3</accession>
<dbReference type="CDD" id="cd00452">
    <property type="entry name" value="KDPG_aldolase"/>
    <property type="match status" value="1"/>
</dbReference>
<evidence type="ECO:0000313" key="7">
    <source>
        <dbReference type="Proteomes" id="UP000183940"/>
    </source>
</evidence>
<dbReference type="PANTHER" id="PTHR30246">
    <property type="entry name" value="2-KETO-3-DEOXY-6-PHOSPHOGLUCONATE ALDOLASE"/>
    <property type="match status" value="1"/>
</dbReference>
<proteinExistence type="inferred from homology"/>
<keyword evidence="4" id="KW-0456">Lyase</keyword>
<dbReference type="Proteomes" id="UP000183940">
    <property type="component" value="Unassembled WGS sequence"/>
</dbReference>
<dbReference type="EMBL" id="MLAW01000005">
    <property type="protein sequence ID" value="OJJ26696.1"/>
    <property type="molecule type" value="Genomic_DNA"/>
</dbReference>
<dbReference type="Pfam" id="PF01081">
    <property type="entry name" value="Aldolase"/>
    <property type="match status" value="1"/>
</dbReference>
<evidence type="ECO:0000256" key="2">
    <source>
        <dbReference type="ARBA" id="ARBA00006906"/>
    </source>
</evidence>
<protein>
    <recommendedName>
        <fullName evidence="8">Ketohydroxyglutarate aldolase</fullName>
    </recommendedName>
</protein>
<evidence type="ECO:0000256" key="1">
    <source>
        <dbReference type="ARBA" id="ARBA00004761"/>
    </source>
</evidence>
<organism evidence="6 7">
    <name type="scientific">Roseofilum reptotaenium AO1-A</name>
    <dbReference type="NCBI Taxonomy" id="1925591"/>
    <lineage>
        <taxon>Bacteria</taxon>
        <taxon>Bacillati</taxon>
        <taxon>Cyanobacteriota</taxon>
        <taxon>Cyanophyceae</taxon>
        <taxon>Desertifilales</taxon>
        <taxon>Desertifilaceae</taxon>
        <taxon>Roseofilum</taxon>
    </lineage>
</organism>
<dbReference type="AlphaFoldDB" id="A0A1L9QVN3"/>
<comment type="pathway">
    <text evidence="1">Carbohydrate acid metabolism.</text>
</comment>
<dbReference type="NCBIfam" id="TIGR01182">
    <property type="entry name" value="eda"/>
    <property type="match status" value="1"/>
</dbReference>
<dbReference type="NCBIfam" id="NF005673">
    <property type="entry name" value="PRK07455.1"/>
    <property type="match status" value="1"/>
</dbReference>
<dbReference type="PANTHER" id="PTHR30246:SF1">
    <property type="entry name" value="2-DEHYDRO-3-DEOXY-6-PHOSPHOGALACTONATE ALDOLASE-RELATED"/>
    <property type="match status" value="1"/>
</dbReference>
<comment type="subunit">
    <text evidence="3">Homotrimer.</text>
</comment>
<evidence type="ECO:0000313" key="6">
    <source>
        <dbReference type="EMBL" id="OJJ26696.1"/>
    </source>
</evidence>
<reference evidence="6" key="1">
    <citation type="submission" date="2016-10" db="EMBL/GenBank/DDBJ databases">
        <title>CRISPR-Cas defence system in Roseofilum reptotaenium: evidence of a bacteriophage-cyanobacterium arms race in the coral black band disease.</title>
        <authorList>
            <person name="Buerger P."/>
            <person name="Wood-Charlson E.M."/>
            <person name="Weynberg K.D."/>
            <person name="Willis B."/>
            <person name="Van Oppen M.J."/>
        </authorList>
    </citation>
    <scope>NUCLEOTIDE SEQUENCE [LARGE SCALE GENOMIC DNA]</scope>
    <source>
        <strain evidence="6">AO1-A</strain>
    </source>
</reference>
<name>A0A1L9QVN3_9CYAN</name>
<evidence type="ECO:0000256" key="3">
    <source>
        <dbReference type="ARBA" id="ARBA00011233"/>
    </source>
</evidence>
<sequence>MYKQRWLDLLHHYRAIAVIRSPDLKLGMQLAHAVAQGGMGLIEITWNSDRPADLIALLRQQLPHCTIGAGTVLTSDQMQDAIACGAEFLFSPHTHPPLIEQAIKAHIPIIPGALTPTEIVSAWQAGASSVKVFPIQALGGSHYLKSLQGPLGHIPLIPTGGVTPNNALDLIKAGAIGVGLSTQLFPPSLVKAQNWQAISENSHRLLAQLRMDDR</sequence>
<gene>
    <name evidence="6" type="ORF">BI308_04800</name>
</gene>
<evidence type="ECO:0008006" key="8">
    <source>
        <dbReference type="Google" id="ProtNLM"/>
    </source>
</evidence>
<evidence type="ECO:0000256" key="4">
    <source>
        <dbReference type="ARBA" id="ARBA00023239"/>
    </source>
</evidence>